<evidence type="ECO:0000256" key="7">
    <source>
        <dbReference type="ARBA" id="ARBA00023014"/>
    </source>
</evidence>
<sequence length="120" mass="13462">MTWVITRLCRDCLDLTCLEVCPVNCIVERTGEPSPEWPNQLYIVPNECIDCGACEPECPYEAIFEEESVPPEVSDDIALNYRVEDHRDEFATPPGSSDGTVPSPEEVVANKVKWGVPENY</sequence>
<dbReference type="RefSeq" id="WP_075130940.1">
    <property type="nucleotide sequence ID" value="NZ_MSIF01000001.1"/>
</dbReference>
<comment type="cofactor">
    <cofactor evidence="8">
        <name>[3Fe-4S] cluster</name>
        <dbReference type="ChEBI" id="CHEBI:21137"/>
    </cofactor>
    <text evidence="8">Binds 1 [3Fe-4S] cluster.</text>
</comment>
<evidence type="ECO:0000256" key="8">
    <source>
        <dbReference type="RuleBase" id="RU365098"/>
    </source>
</evidence>
<dbReference type="InterPro" id="IPR050294">
    <property type="entry name" value="RnfB_subfamily"/>
</dbReference>
<keyword evidence="3 8" id="KW-0004">4Fe-4S</keyword>
<name>A0A7Z0WSD7_9PSEU</name>
<feature type="domain" description="4Fe-4S ferredoxin-type" evidence="10">
    <location>
        <begin position="39"/>
        <end position="68"/>
    </location>
</feature>
<evidence type="ECO:0000256" key="2">
    <source>
        <dbReference type="ARBA" id="ARBA00022448"/>
    </source>
</evidence>
<protein>
    <recommendedName>
        <fullName evidence="8">Ferredoxin</fullName>
    </recommendedName>
</protein>
<dbReference type="EMBL" id="MSIF01000001">
    <property type="protein sequence ID" value="OLF13992.1"/>
    <property type="molecule type" value="Genomic_DNA"/>
</dbReference>
<evidence type="ECO:0000256" key="6">
    <source>
        <dbReference type="ARBA" id="ARBA00023004"/>
    </source>
</evidence>
<comment type="caution">
    <text evidence="11">The sequence shown here is derived from an EMBL/GenBank/DDBJ whole genome shotgun (WGS) entry which is preliminary data.</text>
</comment>
<accession>A0A7Z0WSD7</accession>
<dbReference type="Proteomes" id="UP000185696">
    <property type="component" value="Unassembled WGS sequence"/>
</dbReference>
<keyword evidence="4 8" id="KW-0479">Metal-binding</keyword>
<evidence type="ECO:0000256" key="1">
    <source>
        <dbReference type="ARBA" id="ARBA00001966"/>
    </source>
</evidence>
<organism evidence="11 12">
    <name type="scientific">Actinophytocola xinjiangensis</name>
    <dbReference type="NCBI Taxonomy" id="485602"/>
    <lineage>
        <taxon>Bacteria</taxon>
        <taxon>Bacillati</taxon>
        <taxon>Actinomycetota</taxon>
        <taxon>Actinomycetes</taxon>
        <taxon>Pseudonocardiales</taxon>
        <taxon>Pseudonocardiaceae</taxon>
    </lineage>
</organism>
<evidence type="ECO:0000256" key="5">
    <source>
        <dbReference type="ARBA" id="ARBA00022982"/>
    </source>
</evidence>
<keyword evidence="2 8" id="KW-0813">Transport</keyword>
<keyword evidence="7 8" id="KW-0411">Iron-sulfur</keyword>
<dbReference type="GO" id="GO:0046872">
    <property type="term" value="F:metal ion binding"/>
    <property type="evidence" value="ECO:0007669"/>
    <property type="project" value="UniProtKB-UniRule"/>
</dbReference>
<evidence type="ECO:0000313" key="11">
    <source>
        <dbReference type="EMBL" id="OLF13992.1"/>
    </source>
</evidence>
<evidence type="ECO:0000256" key="3">
    <source>
        <dbReference type="ARBA" id="ARBA00022485"/>
    </source>
</evidence>
<dbReference type="PROSITE" id="PS51379">
    <property type="entry name" value="4FE4S_FER_2"/>
    <property type="match status" value="2"/>
</dbReference>
<reference evidence="11 12" key="1">
    <citation type="submission" date="2016-12" db="EMBL/GenBank/DDBJ databases">
        <title>The draft genome sequence of Actinophytocola xinjiangensis.</title>
        <authorList>
            <person name="Wang W."/>
            <person name="Yuan L."/>
        </authorList>
    </citation>
    <scope>NUCLEOTIDE SEQUENCE [LARGE SCALE GENOMIC DNA]</scope>
    <source>
        <strain evidence="11 12">CGMCC 4.4663</strain>
    </source>
</reference>
<dbReference type="GO" id="GO:0009055">
    <property type="term" value="F:electron transfer activity"/>
    <property type="evidence" value="ECO:0007669"/>
    <property type="project" value="UniProtKB-UniRule"/>
</dbReference>
<dbReference type="OrthoDB" id="9803397at2"/>
<keyword evidence="8" id="KW-0003">3Fe-4S</keyword>
<comment type="function">
    <text evidence="8">Ferredoxins are iron-sulfur proteins that transfer electrons in a wide variety of metabolic reactions.</text>
</comment>
<dbReference type="GO" id="GO:0051539">
    <property type="term" value="F:4 iron, 4 sulfur cluster binding"/>
    <property type="evidence" value="ECO:0007669"/>
    <property type="project" value="UniProtKB-UniRule"/>
</dbReference>
<keyword evidence="12" id="KW-1185">Reference proteome</keyword>
<dbReference type="AlphaFoldDB" id="A0A7Z0WSD7"/>
<dbReference type="Gene3D" id="3.30.70.20">
    <property type="match status" value="1"/>
</dbReference>
<dbReference type="PRINTS" id="PR00354">
    <property type="entry name" value="7FE8SFRDOXIN"/>
</dbReference>
<comment type="cofactor">
    <cofactor evidence="1 8">
        <name>[4Fe-4S] cluster</name>
        <dbReference type="ChEBI" id="CHEBI:49883"/>
    </cofactor>
</comment>
<dbReference type="GO" id="GO:0051538">
    <property type="term" value="F:3 iron, 4 sulfur cluster binding"/>
    <property type="evidence" value="ECO:0007669"/>
    <property type="project" value="UniProtKB-UniRule"/>
</dbReference>
<keyword evidence="5 8" id="KW-0249">Electron transport</keyword>
<evidence type="ECO:0000313" key="12">
    <source>
        <dbReference type="Proteomes" id="UP000185696"/>
    </source>
</evidence>
<evidence type="ECO:0000259" key="10">
    <source>
        <dbReference type="PROSITE" id="PS51379"/>
    </source>
</evidence>
<evidence type="ECO:0000256" key="4">
    <source>
        <dbReference type="ARBA" id="ARBA00022723"/>
    </source>
</evidence>
<dbReference type="SUPFAM" id="SSF54862">
    <property type="entry name" value="4Fe-4S ferredoxins"/>
    <property type="match status" value="1"/>
</dbReference>
<feature type="domain" description="4Fe-4S ferredoxin-type" evidence="10">
    <location>
        <begin position="1"/>
        <end position="31"/>
    </location>
</feature>
<keyword evidence="6 8" id="KW-0408">Iron</keyword>
<feature type="region of interest" description="Disordered" evidence="9">
    <location>
        <begin position="88"/>
        <end position="108"/>
    </location>
</feature>
<dbReference type="PANTHER" id="PTHR42859">
    <property type="entry name" value="OXIDOREDUCTASE"/>
    <property type="match status" value="1"/>
</dbReference>
<dbReference type="InterPro" id="IPR017896">
    <property type="entry name" value="4Fe4S_Fe-S-bd"/>
</dbReference>
<dbReference type="InterPro" id="IPR017900">
    <property type="entry name" value="4Fe4S_Fe_S_CS"/>
</dbReference>
<dbReference type="PROSITE" id="PS00198">
    <property type="entry name" value="4FE4S_FER_1"/>
    <property type="match status" value="1"/>
</dbReference>
<evidence type="ECO:0000256" key="9">
    <source>
        <dbReference type="SAM" id="MobiDB-lite"/>
    </source>
</evidence>
<gene>
    <name evidence="11" type="ORF">BLA60_02090</name>
</gene>
<dbReference type="Pfam" id="PF12838">
    <property type="entry name" value="Fer4_7"/>
    <property type="match status" value="1"/>
</dbReference>
<proteinExistence type="predicted"/>
<dbReference type="InterPro" id="IPR000813">
    <property type="entry name" value="7Fe_ferredoxin"/>
</dbReference>
<dbReference type="PANTHER" id="PTHR42859:SF2">
    <property type="entry name" value="FERREDOXIN"/>
    <property type="match status" value="1"/>
</dbReference>